<organism evidence="1 2">
    <name type="scientific">Actinomadura violacea</name>
    <dbReference type="NCBI Taxonomy" id="2819934"/>
    <lineage>
        <taxon>Bacteria</taxon>
        <taxon>Bacillati</taxon>
        <taxon>Actinomycetota</taxon>
        <taxon>Actinomycetes</taxon>
        <taxon>Streptosporangiales</taxon>
        <taxon>Thermomonosporaceae</taxon>
        <taxon>Actinomadura</taxon>
    </lineage>
</organism>
<evidence type="ECO:0000313" key="1">
    <source>
        <dbReference type="EMBL" id="MBO2461654.1"/>
    </source>
</evidence>
<gene>
    <name evidence="1" type="ORF">J4709_29205</name>
</gene>
<name>A0ABS3RY12_9ACTN</name>
<dbReference type="EMBL" id="JAGEPF010000018">
    <property type="protein sequence ID" value="MBO2461654.1"/>
    <property type="molecule type" value="Genomic_DNA"/>
</dbReference>
<proteinExistence type="predicted"/>
<protein>
    <submittedName>
        <fullName evidence="1">Uncharacterized protein</fullName>
    </submittedName>
</protein>
<reference evidence="1 2" key="1">
    <citation type="submission" date="2021-03" db="EMBL/GenBank/DDBJ databases">
        <title>Actinomadura violae sp. nov., isolated from lichen in Thailand.</title>
        <authorList>
            <person name="Kanchanasin P."/>
            <person name="Saeng-In P."/>
            <person name="Phongsopitanun W."/>
            <person name="Yuki M."/>
            <person name="Kudo T."/>
            <person name="Ohkuma M."/>
            <person name="Tanasupawat S."/>
        </authorList>
    </citation>
    <scope>NUCLEOTIDE SEQUENCE [LARGE SCALE GENOMIC DNA]</scope>
    <source>
        <strain evidence="1 2">LCR2-06</strain>
    </source>
</reference>
<sequence length="438" mass="48185">MRPDLARALAERAHAFVVSGAMDSERTNPCACGGPEVEHAGTAHRGGHPGTGCRRYRPDTAYQLAARAVDNADTHPLDDVDAYLTGLYPRPTPAPGGHGVGPSDYLGCRKAIQLREAPPPGMVRNDVDMFAARAGSGWHELTRLAREKQYPWREYEHEVAIPGLDRVGRLDEYDGVLARVKDLKFPGEHTWNDLADGPDPAHRGQGHIYGLGMRAQGRPVDTVEIEYMHRMEGEVERFPEPYDEGTAEEALDWLSGVNFALDVGAEMERDRGGPSSDVICERFCPVRDHCWNVAAAKAAGRSPESYTILGAEPEQRHAVWAAERALSFKRDRAEAKTEYTRAHSLLVGLHNGRYGDVLVTNKSRKMPEHEKWAKAVKAALDDGATAEQLQKIPLTYRWDHWVEVKPVRAADLDAEEAAARAAEAADAEVIDLQKAGAA</sequence>
<dbReference type="Gene3D" id="3.90.320.10">
    <property type="match status" value="1"/>
</dbReference>
<comment type="caution">
    <text evidence="1">The sequence shown here is derived from an EMBL/GenBank/DDBJ whole genome shotgun (WGS) entry which is preliminary data.</text>
</comment>
<evidence type="ECO:0000313" key="2">
    <source>
        <dbReference type="Proteomes" id="UP000680206"/>
    </source>
</evidence>
<dbReference type="RefSeq" id="WP_208245068.1">
    <property type="nucleotide sequence ID" value="NZ_JAGEPF010000018.1"/>
</dbReference>
<keyword evidence="2" id="KW-1185">Reference proteome</keyword>
<dbReference type="Proteomes" id="UP000680206">
    <property type="component" value="Unassembled WGS sequence"/>
</dbReference>
<accession>A0ABS3RY12</accession>
<dbReference type="InterPro" id="IPR011604">
    <property type="entry name" value="PDDEXK-like_dom_sf"/>
</dbReference>